<dbReference type="AlphaFoldDB" id="A0A8H7T0I4"/>
<dbReference type="Pfam" id="PF13391">
    <property type="entry name" value="HNH_2"/>
    <property type="match status" value="1"/>
</dbReference>
<dbReference type="EMBL" id="JAFJYH010000586">
    <property type="protein sequence ID" value="KAG4410791.1"/>
    <property type="molecule type" value="Genomic_DNA"/>
</dbReference>
<dbReference type="InterPro" id="IPR003615">
    <property type="entry name" value="HNH_nuc"/>
</dbReference>
<sequence>MNPPTIPERFSSLLPEARKEKLASLLKRKVSSMSQVSVTSSIADFIDAKTEALESEFMYSDTQRLYLTDALKDKTLTQGQFDDLAKDLPSQQHLDNVQTELKVLKKHRKLVEDDLQEIEPEKMHLESAYISLMITRVEAATAKAPKMWSKVNRTDFRDLVFLKYAGRRYNEEAEQEEHFCCITGWYGAIGEKKVSPVRAAHIVPRSLSGEDLEYLFGVSSGGSDIVSSAENGLLLHTNIETALDSCQVVIYPDNKDGMLEWKLYVMTYLIQKRRNAKGLAWAAELPSKGYLWATPGPYLRRTLLLSLARRVSDQYLPEAFYEANTFPDLPYARNRSEEDEAGLSHTLANKVITHSEGVRDNEAN</sequence>
<dbReference type="Proteomes" id="UP000664132">
    <property type="component" value="Unassembled WGS sequence"/>
</dbReference>
<gene>
    <name evidence="2" type="ORF">IFR04_016077</name>
</gene>
<evidence type="ECO:0000313" key="3">
    <source>
        <dbReference type="Proteomes" id="UP000664132"/>
    </source>
</evidence>
<feature type="domain" description="HNH nuclease" evidence="1">
    <location>
        <begin position="180"/>
        <end position="250"/>
    </location>
</feature>
<reference evidence="2" key="1">
    <citation type="submission" date="2021-02" db="EMBL/GenBank/DDBJ databases">
        <title>Genome sequence Cadophora malorum strain M34.</title>
        <authorList>
            <person name="Stefanovic E."/>
            <person name="Vu D."/>
            <person name="Scully C."/>
            <person name="Dijksterhuis J."/>
            <person name="Roader J."/>
            <person name="Houbraken J."/>
        </authorList>
    </citation>
    <scope>NUCLEOTIDE SEQUENCE</scope>
    <source>
        <strain evidence="2">M34</strain>
    </source>
</reference>
<comment type="caution">
    <text evidence="2">The sequence shown here is derived from an EMBL/GenBank/DDBJ whole genome shotgun (WGS) entry which is preliminary data.</text>
</comment>
<proteinExistence type="predicted"/>
<evidence type="ECO:0000259" key="1">
    <source>
        <dbReference type="Pfam" id="PF13391"/>
    </source>
</evidence>
<evidence type="ECO:0000313" key="2">
    <source>
        <dbReference type="EMBL" id="KAG4410791.1"/>
    </source>
</evidence>
<organism evidence="2 3">
    <name type="scientific">Cadophora malorum</name>
    <dbReference type="NCBI Taxonomy" id="108018"/>
    <lineage>
        <taxon>Eukaryota</taxon>
        <taxon>Fungi</taxon>
        <taxon>Dikarya</taxon>
        <taxon>Ascomycota</taxon>
        <taxon>Pezizomycotina</taxon>
        <taxon>Leotiomycetes</taxon>
        <taxon>Helotiales</taxon>
        <taxon>Ploettnerulaceae</taxon>
        <taxon>Cadophora</taxon>
    </lineage>
</organism>
<keyword evidence="3" id="KW-1185">Reference proteome</keyword>
<name>A0A8H7T0I4_9HELO</name>
<protein>
    <recommendedName>
        <fullName evidence="1">HNH nuclease domain-containing protein</fullName>
    </recommendedName>
</protein>
<accession>A0A8H7T0I4</accession>
<dbReference type="OrthoDB" id="5386595at2759"/>